<gene>
    <name evidence="2" type="ORF">HF1_12380</name>
</gene>
<organism evidence="2 3">
    <name type="scientific">Mycoplasma haemofelis (strain Langford 1)</name>
    <name type="common">Haemobartonella felis</name>
    <dbReference type="NCBI Taxonomy" id="941640"/>
    <lineage>
        <taxon>Bacteria</taxon>
        <taxon>Bacillati</taxon>
        <taxon>Mycoplasmatota</taxon>
        <taxon>Mollicutes</taxon>
        <taxon>Mycoplasmataceae</taxon>
        <taxon>Mycoplasma</taxon>
    </lineage>
</organism>
<keyword evidence="1" id="KW-0812">Transmembrane</keyword>
<protein>
    <submittedName>
        <fullName evidence="2">Uncharacterized protein</fullName>
    </submittedName>
</protein>
<name>E8ZJC5_MYCHL</name>
<keyword evidence="1" id="KW-0472">Membrane</keyword>
<dbReference type="HOGENOM" id="CLU_098620_0_0_14"/>
<accession>E8ZJC5</accession>
<evidence type="ECO:0000256" key="1">
    <source>
        <dbReference type="SAM" id="Phobius"/>
    </source>
</evidence>
<dbReference type="OrthoDB" id="3286086at2"/>
<reference evidence="2 3" key="1">
    <citation type="journal article" date="2011" name="J. Bacteriol.">
        <title>Complete genome sequence of Mycoplasma haemofelis, a hemotropic mycoplasma.</title>
        <authorList>
            <person name="Barker E.N."/>
            <person name="Helps C.R."/>
            <person name="Peters I.R."/>
            <person name="Darby A.C."/>
            <person name="Radford A.D."/>
            <person name="Tasker S."/>
        </authorList>
    </citation>
    <scope>NUCLEOTIDE SEQUENCE [LARGE SCALE GENOMIC DNA]</scope>
    <source>
        <strain evidence="2 3">Langford 1</strain>
    </source>
</reference>
<evidence type="ECO:0000313" key="3">
    <source>
        <dbReference type="Proteomes" id="UP000008637"/>
    </source>
</evidence>
<keyword evidence="1" id="KW-1133">Transmembrane helix</keyword>
<dbReference type="AlphaFoldDB" id="E8ZJC5"/>
<sequence>MYNWLPLPTIIAGVAFAGGLFLINRAQDKNADTVSTLISKDFTRRLIAENEEEDWKKSWLKYKASRGDIWKLGGGNEVPKALKDKCKSRLETKAKWGVASEVYERFVSYCVRDTRISDLLKDQKLVLLSKDGNGDEEGWKKSWQSYIDENKESTDVWKVADFQTKKDQKDTVPEAFKTSCSSNLGSNSIFNTLLIDQVKKWCTKTQEQK</sequence>
<proteinExistence type="predicted"/>
<dbReference type="Proteomes" id="UP000008637">
    <property type="component" value="Chromosome"/>
</dbReference>
<feature type="transmembrane region" description="Helical" evidence="1">
    <location>
        <begin position="6"/>
        <end position="23"/>
    </location>
</feature>
<evidence type="ECO:0000313" key="2">
    <source>
        <dbReference type="EMBL" id="CBY93246.1"/>
    </source>
</evidence>
<dbReference type="EMBL" id="FR773153">
    <property type="protein sequence ID" value="CBY93246.1"/>
    <property type="molecule type" value="Genomic_DNA"/>
</dbReference>
<keyword evidence="3" id="KW-1185">Reference proteome</keyword>
<dbReference type="KEGG" id="mha:HF1_12380"/>